<dbReference type="PROSITE" id="PS00018">
    <property type="entry name" value="EF_HAND_1"/>
    <property type="match status" value="1"/>
</dbReference>
<dbReference type="InterPro" id="IPR011992">
    <property type="entry name" value="EF-hand-dom_pair"/>
</dbReference>
<dbReference type="Gene3D" id="1.10.238.10">
    <property type="entry name" value="EF-hand"/>
    <property type="match status" value="1"/>
</dbReference>
<keyword evidence="4" id="KW-1185">Reference proteome</keyword>
<evidence type="ECO:0000313" key="4">
    <source>
        <dbReference type="Proteomes" id="UP001500897"/>
    </source>
</evidence>
<dbReference type="EMBL" id="BAAANS010000024">
    <property type="protein sequence ID" value="GAA2102748.1"/>
    <property type="molecule type" value="Genomic_DNA"/>
</dbReference>
<dbReference type="RefSeq" id="WP_344553420.1">
    <property type="nucleotide sequence ID" value="NZ_BAAANS010000024.1"/>
</dbReference>
<proteinExistence type="predicted"/>
<evidence type="ECO:0000259" key="2">
    <source>
        <dbReference type="PROSITE" id="PS50222"/>
    </source>
</evidence>
<dbReference type="PROSITE" id="PS50222">
    <property type="entry name" value="EF_HAND_2"/>
    <property type="match status" value="1"/>
</dbReference>
<sequence>MEPAPAPPRPAPPQLAPPRPAHPRPAYPVLVGSVPAPGAGWVHWPRSSAMLREPYDVLSLKARLDHGRTAPEDRAAAFRHLDTDASGKLSVDELLSALQECCVIPDPAAPGNRLYGPLG</sequence>
<comment type="caution">
    <text evidence="3">The sequence shown here is derived from an EMBL/GenBank/DDBJ whole genome shotgun (WGS) entry which is preliminary data.</text>
</comment>
<gene>
    <name evidence="3" type="ORF">GCM10009759_37540</name>
</gene>
<dbReference type="Proteomes" id="UP001500897">
    <property type="component" value="Unassembled WGS sequence"/>
</dbReference>
<accession>A0ABN2X126</accession>
<feature type="region of interest" description="Disordered" evidence="1">
    <location>
        <begin position="1"/>
        <end position="25"/>
    </location>
</feature>
<reference evidence="3 4" key="1">
    <citation type="journal article" date="2019" name="Int. J. Syst. Evol. Microbiol.">
        <title>The Global Catalogue of Microorganisms (GCM) 10K type strain sequencing project: providing services to taxonomists for standard genome sequencing and annotation.</title>
        <authorList>
            <consortium name="The Broad Institute Genomics Platform"/>
            <consortium name="The Broad Institute Genome Sequencing Center for Infectious Disease"/>
            <person name="Wu L."/>
            <person name="Ma J."/>
        </authorList>
    </citation>
    <scope>NUCLEOTIDE SEQUENCE [LARGE SCALE GENOMIC DNA]</scope>
    <source>
        <strain evidence="3 4">JCM 14559</strain>
    </source>
</reference>
<name>A0ABN2X126_9ACTN</name>
<evidence type="ECO:0000313" key="3">
    <source>
        <dbReference type="EMBL" id="GAA2102748.1"/>
    </source>
</evidence>
<dbReference type="InterPro" id="IPR002048">
    <property type="entry name" value="EF_hand_dom"/>
</dbReference>
<dbReference type="InterPro" id="IPR018247">
    <property type="entry name" value="EF_Hand_1_Ca_BS"/>
</dbReference>
<dbReference type="SUPFAM" id="SSF47473">
    <property type="entry name" value="EF-hand"/>
    <property type="match status" value="1"/>
</dbReference>
<protein>
    <recommendedName>
        <fullName evidence="2">EF-hand domain-containing protein</fullName>
    </recommendedName>
</protein>
<feature type="domain" description="EF-hand" evidence="2">
    <location>
        <begin position="69"/>
        <end position="104"/>
    </location>
</feature>
<evidence type="ECO:0000256" key="1">
    <source>
        <dbReference type="SAM" id="MobiDB-lite"/>
    </source>
</evidence>
<organism evidence="3 4">
    <name type="scientific">Kitasatospora saccharophila</name>
    <dbReference type="NCBI Taxonomy" id="407973"/>
    <lineage>
        <taxon>Bacteria</taxon>
        <taxon>Bacillati</taxon>
        <taxon>Actinomycetota</taxon>
        <taxon>Actinomycetes</taxon>
        <taxon>Kitasatosporales</taxon>
        <taxon>Streptomycetaceae</taxon>
        <taxon>Kitasatospora</taxon>
    </lineage>
</organism>